<feature type="region of interest" description="Disordered" evidence="2">
    <location>
        <begin position="1299"/>
        <end position="1327"/>
    </location>
</feature>
<dbReference type="Proteomes" id="UP000271974">
    <property type="component" value="Unassembled WGS sequence"/>
</dbReference>
<dbReference type="STRING" id="188477.A0A433TC66"/>
<evidence type="ECO:0000256" key="1">
    <source>
        <dbReference type="ARBA" id="ARBA00023239"/>
    </source>
</evidence>
<feature type="domain" description="Guanylate cyclase" evidence="4">
    <location>
        <begin position="1022"/>
        <end position="1124"/>
    </location>
</feature>
<keyword evidence="6" id="KW-1185">Reference proteome</keyword>
<name>A0A433TC66_ELYCH</name>
<feature type="region of interest" description="Disordered" evidence="2">
    <location>
        <begin position="905"/>
        <end position="981"/>
    </location>
</feature>
<dbReference type="InterPro" id="IPR029787">
    <property type="entry name" value="Nucleotide_cyclase"/>
</dbReference>
<evidence type="ECO:0000259" key="4">
    <source>
        <dbReference type="PROSITE" id="PS50125"/>
    </source>
</evidence>
<dbReference type="PROSITE" id="PS50125">
    <property type="entry name" value="GUANYLATE_CYCLASE_2"/>
    <property type="match status" value="1"/>
</dbReference>
<evidence type="ECO:0000256" key="3">
    <source>
        <dbReference type="SAM" id="Phobius"/>
    </source>
</evidence>
<evidence type="ECO:0000313" key="5">
    <source>
        <dbReference type="EMBL" id="RUS79193.1"/>
    </source>
</evidence>
<evidence type="ECO:0000313" key="6">
    <source>
        <dbReference type="Proteomes" id="UP000271974"/>
    </source>
</evidence>
<organism evidence="5 6">
    <name type="scientific">Elysia chlorotica</name>
    <name type="common">Eastern emerald elysia</name>
    <name type="synonym">Sea slug</name>
    <dbReference type="NCBI Taxonomy" id="188477"/>
    <lineage>
        <taxon>Eukaryota</taxon>
        <taxon>Metazoa</taxon>
        <taxon>Spiralia</taxon>
        <taxon>Lophotrochozoa</taxon>
        <taxon>Mollusca</taxon>
        <taxon>Gastropoda</taxon>
        <taxon>Heterobranchia</taxon>
        <taxon>Euthyneura</taxon>
        <taxon>Panpulmonata</taxon>
        <taxon>Sacoglossa</taxon>
        <taxon>Placobranchoidea</taxon>
        <taxon>Plakobranchidae</taxon>
        <taxon>Elysia</taxon>
    </lineage>
</organism>
<keyword evidence="3" id="KW-1133">Transmembrane helix</keyword>
<gene>
    <name evidence="5" type="ORF">EGW08_013051</name>
</gene>
<feature type="compositionally biased region" description="Polar residues" evidence="2">
    <location>
        <begin position="1303"/>
        <end position="1320"/>
    </location>
</feature>
<feature type="compositionally biased region" description="Low complexity" evidence="2">
    <location>
        <begin position="951"/>
        <end position="961"/>
    </location>
</feature>
<evidence type="ECO:0000256" key="2">
    <source>
        <dbReference type="SAM" id="MobiDB-lite"/>
    </source>
</evidence>
<keyword evidence="3" id="KW-0812">Transmembrane</keyword>
<sequence>MPEPLKPTSSVSAGKPYRKASRFHHRMTEDLEEALRKLAKLPQEPKSELSELPSELVVSVPVQLVCTTALVAVFALPVFYLVSVHYREEQHLSRISSLTLDFERFKRMTDSTIADHSQIAAAFSPPNQSSTESTPATVGREMSPDPLHPLIPAQNVLGLTNFSRPGLEEGPGSDRDTDVLSLPVIGYNDTLFSADFLNRSYGDPHASTEMARQANDGLAQNTNDLFELSCYMEDEHTPTLPLELLYLRLHLALIWLETHDNYTESVYENASLVPVSAYLHEARRILTTILIDPIIQQGIHYSSLFNRTCTGQEGICFLANCSNSAGETEELDMVHIDPESFIGDKTTEAHEWREARGWPAVSDSSSSSSSNGSCEPADQLLSRLRDALDPLMMLWHPDFTNKNSSGHSLLAPGLVYKTHVADLKTVLTKMAAFVFAEMEATSLRMYHRSLLFVHISIVVYVFAMVLALPAFISLTLRKRGELHLVSVASGQILECLSGRMEVLDNHFLRVVPKCLLKVARKNQSRGDTGEAKRSRREVGRPKDLGRKEANRIAKEISNWSRVRLGVCGSTGSQSPEEEEDEDGDSHPRQSLRQNYGRSVTTNKHHRKFPEDKRQAHRTNTSGIETAADSCVDGSGTVAQQGDIQSEAKRDSSNRLARPSGLTTVFVQSAETSTRKRPDRSATPFALKAGSSSDCSSPGPIAPSSVLDMHKKAKSQMEVACSQSPNVQATIMQDQYFENDAHQLPSGCPNIMCDEPESATADEALPPMDHLALSDQTIYLHHNFNSPLSHSPSPAFLYLLPERNRSAPSYIRASPCYLNPSPQFTITSSGYQYSISGISSTPTICLSPSSSCDQHGLVLQQRDPSPATIVSITNSAVYSSQTLSFIEKSEASLLESLNPSLRNVDLDSRSTTRVQSSAITSSGPYPKDSTSSSTSEKDDVSSRYFSPSPVDKSSTTSASAKTVKSHERLHEEQNLDSTVENNALHVTNNENKGMESIRKSLSDAENPAVPHPRASPTFLRHISVLALTVPELQAVLDLASQAEFLAILTQLTDILLERMQQYNVFMVEQTKFTFIIGAGSQDRNVTRHVQEVSSLALDFMSSCGDLEIDYSYDRKIRPKIGIHTGGGSVVLELNIGYRHRRSVVREPLKRLRLYWLRLVLLALICMAVFHLPLASISLARFSRGLPVSSTSRPCVAFVPVSGRTRCRVVGNVRHHAVQHMEHAFPNSILTSARTCDLLKSAKAPFELVKRDFQSGEPRYLQRSRFLSGHLNESSAWAEGLSEAPSLYQLITRPKYSFDSDDLYTPTQQRSPDNLQARQQRSIIRPADV</sequence>
<feature type="region of interest" description="Disordered" evidence="2">
    <location>
        <begin position="120"/>
        <end position="141"/>
    </location>
</feature>
<keyword evidence="1" id="KW-0456">Lyase</keyword>
<dbReference type="GO" id="GO:0009190">
    <property type="term" value="P:cyclic nucleotide biosynthetic process"/>
    <property type="evidence" value="ECO:0007669"/>
    <property type="project" value="InterPro"/>
</dbReference>
<dbReference type="GO" id="GO:0035556">
    <property type="term" value="P:intracellular signal transduction"/>
    <property type="evidence" value="ECO:0007669"/>
    <property type="project" value="InterPro"/>
</dbReference>
<feature type="region of interest" description="Disordered" evidence="2">
    <location>
        <begin position="522"/>
        <end position="549"/>
    </location>
</feature>
<comment type="caution">
    <text evidence="5">The sequence shown here is derived from an EMBL/GenBank/DDBJ whole genome shotgun (WGS) entry which is preliminary data.</text>
</comment>
<feature type="compositionally biased region" description="Basic and acidic residues" evidence="2">
    <location>
        <begin position="527"/>
        <end position="549"/>
    </location>
</feature>
<feature type="region of interest" description="Disordered" evidence="2">
    <location>
        <begin position="1"/>
        <end position="23"/>
    </location>
</feature>
<feature type="compositionally biased region" description="Polar residues" evidence="2">
    <location>
        <begin position="588"/>
        <end position="601"/>
    </location>
</feature>
<dbReference type="OrthoDB" id="10628259at2759"/>
<feature type="compositionally biased region" description="Polar residues" evidence="2">
    <location>
        <begin position="910"/>
        <end position="922"/>
    </location>
</feature>
<feature type="compositionally biased region" description="Polar residues" evidence="2">
    <location>
        <begin position="125"/>
        <end position="136"/>
    </location>
</feature>
<feature type="compositionally biased region" description="Basic and acidic residues" evidence="2">
    <location>
        <begin position="963"/>
        <end position="972"/>
    </location>
</feature>
<feature type="transmembrane region" description="Helical" evidence="3">
    <location>
        <begin position="1153"/>
        <end position="1172"/>
    </location>
</feature>
<protein>
    <recommendedName>
        <fullName evidence="4">Guanylate cyclase domain-containing protein</fullName>
    </recommendedName>
</protein>
<reference evidence="5 6" key="1">
    <citation type="submission" date="2019-01" db="EMBL/GenBank/DDBJ databases">
        <title>A draft genome assembly of the solar-powered sea slug Elysia chlorotica.</title>
        <authorList>
            <person name="Cai H."/>
            <person name="Li Q."/>
            <person name="Fang X."/>
            <person name="Li J."/>
            <person name="Curtis N.E."/>
            <person name="Altenburger A."/>
            <person name="Shibata T."/>
            <person name="Feng M."/>
            <person name="Maeda T."/>
            <person name="Schwartz J.A."/>
            <person name="Shigenobu S."/>
            <person name="Lundholm N."/>
            <person name="Nishiyama T."/>
            <person name="Yang H."/>
            <person name="Hasebe M."/>
            <person name="Li S."/>
            <person name="Pierce S.K."/>
            <person name="Wang J."/>
        </authorList>
    </citation>
    <scope>NUCLEOTIDE SEQUENCE [LARGE SCALE GENOMIC DNA]</scope>
    <source>
        <strain evidence="5">EC2010</strain>
        <tissue evidence="5">Whole organism of an adult</tissue>
    </source>
</reference>
<feature type="transmembrane region" description="Helical" evidence="3">
    <location>
        <begin position="60"/>
        <end position="82"/>
    </location>
</feature>
<keyword evidence="3" id="KW-0472">Membrane</keyword>
<dbReference type="EMBL" id="RQTK01000465">
    <property type="protein sequence ID" value="RUS79193.1"/>
    <property type="molecule type" value="Genomic_DNA"/>
</dbReference>
<dbReference type="InterPro" id="IPR001054">
    <property type="entry name" value="A/G_cyclase"/>
</dbReference>
<feature type="region of interest" description="Disordered" evidence="2">
    <location>
        <begin position="567"/>
        <end position="698"/>
    </location>
</feature>
<feature type="compositionally biased region" description="Polar residues" evidence="2">
    <location>
        <begin position="660"/>
        <end position="671"/>
    </location>
</feature>
<accession>A0A433TC66</accession>
<feature type="transmembrane region" description="Helical" evidence="3">
    <location>
        <begin position="450"/>
        <end position="472"/>
    </location>
</feature>
<dbReference type="GO" id="GO:0016829">
    <property type="term" value="F:lyase activity"/>
    <property type="evidence" value="ECO:0007669"/>
    <property type="project" value="UniProtKB-KW"/>
</dbReference>
<proteinExistence type="predicted"/>
<dbReference type="Gene3D" id="3.30.70.1230">
    <property type="entry name" value="Nucleotide cyclase"/>
    <property type="match status" value="1"/>
</dbReference>